<sequence>MRELGRALRTRPGNAYIRGTDLNMPGRKFLRVSAAIALGIGVSAIALVWVSLQRPSVNSEPFDTHKWRRNTDIYAATNDPGCVRGGMALDLIEKGSLVGKTHSEIFLLLGRPDRSENRVLTYELGQCSGFGWHNSLLIVGFEAGDKVSYARFTRDTP</sequence>
<dbReference type="EMBL" id="CP031337">
    <property type="protein sequence ID" value="AXK39294.1"/>
    <property type="molecule type" value="Genomic_DNA"/>
</dbReference>
<evidence type="ECO:0000313" key="3">
    <source>
        <dbReference type="Proteomes" id="UP000254537"/>
    </source>
</evidence>
<proteinExistence type="predicted"/>
<evidence type="ECO:0000256" key="1">
    <source>
        <dbReference type="SAM" id="Phobius"/>
    </source>
</evidence>
<dbReference type="Proteomes" id="UP000254537">
    <property type="component" value="Chromosome"/>
</dbReference>
<feature type="transmembrane region" description="Helical" evidence="1">
    <location>
        <begin position="32"/>
        <end position="52"/>
    </location>
</feature>
<dbReference type="KEGG" id="ccah:DWG20_07550"/>
<keyword evidence="1" id="KW-0812">Transmembrane</keyword>
<dbReference type="AlphaFoldDB" id="A0A345Y5U2"/>
<reference evidence="2 3" key="1">
    <citation type="submission" date="2018-07" db="EMBL/GenBank/DDBJ databases">
        <title>Crenobacter cavernae sp. nov., isolated from a karst cave.</title>
        <authorList>
            <person name="Zhu H."/>
        </authorList>
    </citation>
    <scope>NUCLEOTIDE SEQUENCE [LARGE SCALE GENOMIC DNA]</scope>
    <source>
        <strain evidence="2 3">K1W11S-77</strain>
    </source>
</reference>
<organism evidence="2 3">
    <name type="scientific">Crenobacter cavernae</name>
    <dbReference type="NCBI Taxonomy" id="2290923"/>
    <lineage>
        <taxon>Bacteria</taxon>
        <taxon>Pseudomonadati</taxon>
        <taxon>Pseudomonadota</taxon>
        <taxon>Betaproteobacteria</taxon>
        <taxon>Neisseriales</taxon>
        <taxon>Neisseriaceae</taxon>
        <taxon>Crenobacter</taxon>
    </lineage>
</organism>
<name>A0A345Y5U2_9NEIS</name>
<evidence type="ECO:0000313" key="2">
    <source>
        <dbReference type="EMBL" id="AXK39294.1"/>
    </source>
</evidence>
<keyword evidence="1" id="KW-0472">Membrane</keyword>
<gene>
    <name evidence="2" type="ORF">DWG20_07550</name>
</gene>
<accession>A0A345Y5U2</accession>
<keyword evidence="1" id="KW-1133">Transmembrane helix</keyword>
<protein>
    <submittedName>
        <fullName evidence="2">Uncharacterized protein</fullName>
    </submittedName>
</protein>